<proteinExistence type="predicted"/>
<reference evidence="4" key="2">
    <citation type="submission" date="2017-03" db="EMBL/GenBank/DDBJ databases">
        <title>Bacillus sp. V-88(T) DSM27956, whole genome shotgun sequencing project.</title>
        <authorList>
            <person name="Dastager S.G."/>
            <person name="Neurgaonkar P.S."/>
            <person name="Dharne M.S."/>
        </authorList>
    </citation>
    <scope>NUCLEOTIDE SEQUENCE [LARGE SCALE GENOMIC DNA]</scope>
    <source>
        <strain evidence="4">DSM 25145</strain>
    </source>
</reference>
<dbReference type="AlphaFoldDB" id="A0A1N6WGK0"/>
<keyword evidence="4" id="KW-1185">Reference proteome</keyword>
<dbReference type="Proteomes" id="UP000215545">
    <property type="component" value="Unassembled WGS sequence"/>
</dbReference>
<dbReference type="Proteomes" id="UP000186385">
    <property type="component" value="Unassembled WGS sequence"/>
</dbReference>
<protein>
    <submittedName>
        <fullName evidence="2">Uncharacterized protein</fullName>
    </submittedName>
</protein>
<dbReference type="EMBL" id="FTLX01000004">
    <property type="protein sequence ID" value="SIQ89106.1"/>
    <property type="molecule type" value="Genomic_DNA"/>
</dbReference>
<dbReference type="OrthoDB" id="1955334at2"/>
<dbReference type="RefSeq" id="WP_045850542.1">
    <property type="nucleotide sequence ID" value="NZ_FTLX01000004.1"/>
</dbReference>
<evidence type="ECO:0000313" key="1">
    <source>
        <dbReference type="EMBL" id="OXS77926.1"/>
    </source>
</evidence>
<accession>A0A1N6WGK0</accession>
<sequence>MTPIQGYENLTDTQRKIFVKVHKRHLSMMGETERAKRTLDKVEKLKWNAQEQAVEVYYADGEWWHYNSKGEWY</sequence>
<name>A0A1N6WGK0_9BACI</name>
<reference evidence="1" key="3">
    <citation type="submission" date="2017-03" db="EMBL/GenBank/DDBJ databases">
        <authorList>
            <person name="Dastager S.G."/>
            <person name="Neurgaonkar P.S."/>
            <person name="Dharne M.S."/>
        </authorList>
    </citation>
    <scope>NUCLEOTIDE SEQUENCE</scope>
    <source>
        <strain evidence="1">DSM 25145</strain>
    </source>
</reference>
<evidence type="ECO:0000313" key="3">
    <source>
        <dbReference type="Proteomes" id="UP000186385"/>
    </source>
</evidence>
<evidence type="ECO:0000313" key="4">
    <source>
        <dbReference type="Proteomes" id="UP000215545"/>
    </source>
</evidence>
<organism evidence="2 3">
    <name type="scientific">Domibacillus enclensis</name>
    <dbReference type="NCBI Taxonomy" id="1017273"/>
    <lineage>
        <taxon>Bacteria</taxon>
        <taxon>Bacillati</taxon>
        <taxon>Bacillota</taxon>
        <taxon>Bacilli</taxon>
        <taxon>Bacillales</taxon>
        <taxon>Bacillaceae</taxon>
        <taxon>Domibacillus</taxon>
    </lineage>
</organism>
<evidence type="ECO:0000313" key="2">
    <source>
        <dbReference type="EMBL" id="SIQ89106.1"/>
    </source>
</evidence>
<reference evidence="2 3" key="1">
    <citation type="submission" date="2017-01" db="EMBL/GenBank/DDBJ databases">
        <authorList>
            <person name="Mah S.A."/>
            <person name="Swanson W.J."/>
            <person name="Moy G.W."/>
            <person name="Vacquier V.D."/>
        </authorList>
    </citation>
    <scope>NUCLEOTIDE SEQUENCE [LARGE SCALE GENOMIC DNA]</scope>
    <source>
        <strain evidence="2 3">NIO-1016</strain>
    </source>
</reference>
<dbReference type="STRING" id="1017273.SAMN05443094_104156"/>
<dbReference type="EMBL" id="MWSK01000004">
    <property type="protein sequence ID" value="OXS77926.1"/>
    <property type="molecule type" value="Genomic_DNA"/>
</dbReference>
<gene>
    <name evidence="1" type="ORF">B1B05_09985</name>
    <name evidence="2" type="ORF">SAMN05443094_104156</name>
</gene>